<proteinExistence type="predicted"/>
<evidence type="ECO:0000313" key="1">
    <source>
        <dbReference type="EMBL" id="VAX12518.1"/>
    </source>
</evidence>
<sequence length="85" mass="9520">MVIPHPVIVCLCKTHPLRKINLSPFSPLRLPGGIGVVPRVVGEVGLIRAVRVHHVYLLVEYLDAVALAHKGYLLRRRFHLSELQA</sequence>
<name>A0A3B1BM35_9ZZZZ</name>
<dbReference type="EMBL" id="UOFZ01000046">
    <property type="protein sequence ID" value="VAX12518.1"/>
    <property type="molecule type" value="Genomic_DNA"/>
</dbReference>
<organism evidence="1">
    <name type="scientific">hydrothermal vent metagenome</name>
    <dbReference type="NCBI Taxonomy" id="652676"/>
    <lineage>
        <taxon>unclassified sequences</taxon>
        <taxon>metagenomes</taxon>
        <taxon>ecological metagenomes</taxon>
    </lineage>
</organism>
<gene>
    <name evidence="1" type="ORF">MNBD_GAMMA24-2824</name>
</gene>
<protein>
    <submittedName>
        <fullName evidence="1">Uncharacterized protein</fullName>
    </submittedName>
</protein>
<reference evidence="1" key="1">
    <citation type="submission" date="2018-06" db="EMBL/GenBank/DDBJ databases">
        <authorList>
            <person name="Zhirakovskaya E."/>
        </authorList>
    </citation>
    <scope>NUCLEOTIDE SEQUENCE</scope>
</reference>
<dbReference type="AlphaFoldDB" id="A0A3B1BM35"/>
<accession>A0A3B1BM35</accession>